<dbReference type="AlphaFoldDB" id="A0A848KTZ1"/>
<keyword evidence="2" id="KW-0813">Transport</keyword>
<reference evidence="7 8" key="1">
    <citation type="submission" date="2020-04" db="EMBL/GenBank/DDBJ databases">
        <title>Gordonia sp. nov. TBRC 11910.</title>
        <authorList>
            <person name="Suriyachadkun C."/>
        </authorList>
    </citation>
    <scope>NUCLEOTIDE SEQUENCE [LARGE SCALE GENOMIC DNA]</scope>
    <source>
        <strain evidence="7 8">TBRC 11910</strain>
    </source>
</reference>
<dbReference type="InterPro" id="IPR002293">
    <property type="entry name" value="AA/rel_permease1"/>
</dbReference>
<accession>A0A848KTZ1</accession>
<feature type="transmembrane region" description="Helical" evidence="6">
    <location>
        <begin position="58"/>
        <end position="80"/>
    </location>
</feature>
<feature type="transmembrane region" description="Helical" evidence="6">
    <location>
        <begin position="261"/>
        <end position="282"/>
    </location>
</feature>
<feature type="transmembrane region" description="Helical" evidence="6">
    <location>
        <begin position="386"/>
        <end position="406"/>
    </location>
</feature>
<evidence type="ECO:0000313" key="7">
    <source>
        <dbReference type="EMBL" id="NMO01742.1"/>
    </source>
</evidence>
<keyword evidence="3 6" id="KW-0812">Transmembrane</keyword>
<comment type="subcellular location">
    <subcellularLocation>
        <location evidence="1">Membrane</location>
        <topology evidence="1">Multi-pass membrane protein</topology>
    </subcellularLocation>
</comment>
<name>A0A848KTZ1_9ACTN</name>
<dbReference type="GO" id="GO:0016020">
    <property type="term" value="C:membrane"/>
    <property type="evidence" value="ECO:0007669"/>
    <property type="project" value="UniProtKB-SubCell"/>
</dbReference>
<dbReference type="Pfam" id="PF13520">
    <property type="entry name" value="AA_permease_2"/>
    <property type="match status" value="1"/>
</dbReference>
<feature type="transmembrane region" description="Helical" evidence="6">
    <location>
        <begin position="182"/>
        <end position="202"/>
    </location>
</feature>
<dbReference type="EMBL" id="JABBNB010000009">
    <property type="protein sequence ID" value="NMO01742.1"/>
    <property type="molecule type" value="Genomic_DNA"/>
</dbReference>
<feature type="transmembrane region" description="Helical" evidence="6">
    <location>
        <begin position="150"/>
        <end position="170"/>
    </location>
</feature>
<feature type="transmembrane region" description="Helical" evidence="6">
    <location>
        <begin position="101"/>
        <end position="125"/>
    </location>
</feature>
<feature type="transmembrane region" description="Helical" evidence="6">
    <location>
        <begin position="314"/>
        <end position="339"/>
    </location>
</feature>
<keyword evidence="4 6" id="KW-1133">Transmembrane helix</keyword>
<sequence>MTASTPADDGGLEEFGYKESLDRSIGKFASFAAGVSYISILTGTFQLFWFGFSNAGPAYLWSWVIVFIGQMAVALCFMELSAKYPVAGSVYNWSKILGSRIVGWSSGWLMLTASIVTLSAVVLALQLNLPRLWSGFQMVGDAANPSATDFAVNAVILGTIWIVYTTVVNAMGVKLMAMINSAGVFIELIAAVLIAIILGINIDRGPQIFFSTDGYGAGQSGGYLGAFLVASLASGYVMYGFDTASSLGEETVEPRRTAPKAILRAILASFVIGGAILVFAVMSAPNLKDPKIGQADGGLQYIVEQVMWGPLGTIFLICIVVAVSVCSLAVHTAAIRLTFAMARDNALPFGEKLARVNPKTQTPIVPAVVIGIIAIAILVINVGNPTIFTVLTSIAIIMIYLAYLMVTGPMLKKRFKGEWPPKDLKEGGYFTMGRWGMLVNIVAVLWGIGMAINLAWPRAAVYGTPWYNTWGAFVYIGVILGLGLLWYGVKGRNHIGTLASHAAESPSAPSTANLQKSTEN</sequence>
<dbReference type="PANTHER" id="PTHR45649:SF26">
    <property type="entry name" value="OS04G0435100 PROTEIN"/>
    <property type="match status" value="1"/>
</dbReference>
<evidence type="ECO:0000256" key="2">
    <source>
        <dbReference type="ARBA" id="ARBA00022448"/>
    </source>
</evidence>
<dbReference type="GO" id="GO:0022857">
    <property type="term" value="F:transmembrane transporter activity"/>
    <property type="evidence" value="ECO:0007669"/>
    <property type="project" value="InterPro"/>
</dbReference>
<evidence type="ECO:0000256" key="3">
    <source>
        <dbReference type="ARBA" id="ARBA00022692"/>
    </source>
</evidence>
<keyword evidence="8" id="KW-1185">Reference proteome</keyword>
<protein>
    <submittedName>
        <fullName evidence="7">Amino acid permease</fullName>
    </submittedName>
</protein>
<evidence type="ECO:0000256" key="5">
    <source>
        <dbReference type="ARBA" id="ARBA00023136"/>
    </source>
</evidence>
<evidence type="ECO:0000256" key="1">
    <source>
        <dbReference type="ARBA" id="ARBA00004141"/>
    </source>
</evidence>
<evidence type="ECO:0000313" key="8">
    <source>
        <dbReference type="Proteomes" id="UP000550729"/>
    </source>
</evidence>
<evidence type="ECO:0000256" key="4">
    <source>
        <dbReference type="ARBA" id="ARBA00022989"/>
    </source>
</evidence>
<feature type="transmembrane region" description="Helical" evidence="6">
    <location>
        <begin position="435"/>
        <end position="456"/>
    </location>
</feature>
<feature type="transmembrane region" description="Helical" evidence="6">
    <location>
        <begin position="468"/>
        <end position="489"/>
    </location>
</feature>
<keyword evidence="5 6" id="KW-0472">Membrane</keyword>
<feature type="transmembrane region" description="Helical" evidence="6">
    <location>
        <begin position="28"/>
        <end position="52"/>
    </location>
</feature>
<organism evidence="7 8">
    <name type="scientific">Gordonia asplenii</name>
    <dbReference type="NCBI Taxonomy" id="2725283"/>
    <lineage>
        <taxon>Bacteria</taxon>
        <taxon>Bacillati</taxon>
        <taxon>Actinomycetota</taxon>
        <taxon>Actinomycetes</taxon>
        <taxon>Mycobacteriales</taxon>
        <taxon>Gordoniaceae</taxon>
        <taxon>Gordonia</taxon>
    </lineage>
</organism>
<dbReference type="PIRSF" id="PIRSF006060">
    <property type="entry name" value="AA_transporter"/>
    <property type="match status" value="1"/>
</dbReference>
<evidence type="ECO:0000256" key="6">
    <source>
        <dbReference type="SAM" id="Phobius"/>
    </source>
</evidence>
<dbReference type="PANTHER" id="PTHR45649">
    <property type="entry name" value="AMINO-ACID PERMEASE BAT1"/>
    <property type="match status" value="1"/>
</dbReference>
<dbReference type="Proteomes" id="UP000550729">
    <property type="component" value="Unassembled WGS sequence"/>
</dbReference>
<feature type="transmembrane region" description="Helical" evidence="6">
    <location>
        <begin position="222"/>
        <end position="241"/>
    </location>
</feature>
<dbReference type="RefSeq" id="WP_170194241.1">
    <property type="nucleotide sequence ID" value="NZ_JABBNB010000009.1"/>
</dbReference>
<comment type="caution">
    <text evidence="7">The sequence shown here is derived from an EMBL/GenBank/DDBJ whole genome shotgun (WGS) entry which is preliminary data.</text>
</comment>
<proteinExistence type="predicted"/>
<dbReference type="Gene3D" id="1.20.1740.10">
    <property type="entry name" value="Amino acid/polyamine transporter I"/>
    <property type="match status" value="1"/>
</dbReference>
<feature type="transmembrane region" description="Helical" evidence="6">
    <location>
        <begin position="360"/>
        <end position="380"/>
    </location>
</feature>
<gene>
    <name evidence="7" type="ORF">HH308_11000</name>
</gene>